<feature type="repeat" description="Filamin" evidence="8">
    <location>
        <begin position="472"/>
        <end position="558"/>
    </location>
</feature>
<dbReference type="EnsemblMetazoa" id="Aqu2.1.27049_001">
    <property type="protein sequence ID" value="Aqu2.1.27049_001"/>
    <property type="gene ID" value="Aqu2.1.27049"/>
</dbReference>
<evidence type="ECO:0000256" key="4">
    <source>
        <dbReference type="ARBA" id="ARBA00022737"/>
    </source>
</evidence>
<comment type="similarity">
    <text evidence="1">Belongs to the TRIM/RBCC family.</text>
</comment>
<dbReference type="Pfam" id="PF00630">
    <property type="entry name" value="Filamin"/>
    <property type="match status" value="1"/>
</dbReference>
<evidence type="ECO:0000313" key="14">
    <source>
        <dbReference type="EnsemblMetazoa" id="Aqu2.1.27049_001"/>
    </source>
</evidence>
<dbReference type="SMART" id="SM00336">
    <property type="entry name" value="BBOX"/>
    <property type="match status" value="2"/>
</dbReference>
<dbReference type="InterPro" id="IPR001841">
    <property type="entry name" value="Znf_RING"/>
</dbReference>
<dbReference type="CDD" id="cd19756">
    <property type="entry name" value="Bbox2"/>
    <property type="match status" value="1"/>
</dbReference>
<organism evidence="14">
    <name type="scientific">Amphimedon queenslandica</name>
    <name type="common">Sponge</name>
    <dbReference type="NCBI Taxonomy" id="400682"/>
    <lineage>
        <taxon>Eukaryota</taxon>
        <taxon>Metazoa</taxon>
        <taxon>Porifera</taxon>
        <taxon>Demospongiae</taxon>
        <taxon>Heteroscleromorpha</taxon>
        <taxon>Haplosclerida</taxon>
        <taxon>Niphatidae</taxon>
        <taxon>Amphimedon</taxon>
    </lineage>
</organism>
<dbReference type="InterPro" id="IPR027370">
    <property type="entry name" value="Znf-RING_euk"/>
</dbReference>
<dbReference type="SUPFAM" id="SSF57850">
    <property type="entry name" value="RING/U-box"/>
    <property type="match status" value="1"/>
</dbReference>
<keyword evidence="5 7" id="KW-0863">Zinc-finger</keyword>
<dbReference type="PANTHER" id="PTHR25462">
    <property type="entry name" value="BONUS, ISOFORM C-RELATED"/>
    <property type="match status" value="1"/>
</dbReference>
<dbReference type="GO" id="GO:0008270">
    <property type="term" value="F:zinc ion binding"/>
    <property type="evidence" value="ECO:0007669"/>
    <property type="project" value="UniProtKB-KW"/>
</dbReference>
<dbReference type="OMA" id="MHANEEE"/>
<evidence type="ECO:0000256" key="7">
    <source>
        <dbReference type="PROSITE-ProRule" id="PRU00024"/>
    </source>
</evidence>
<dbReference type="AlphaFoldDB" id="A0A1X7UGF8"/>
<feature type="coiled-coil region" evidence="10">
    <location>
        <begin position="320"/>
        <end position="354"/>
    </location>
</feature>
<dbReference type="PANTHER" id="PTHR25462:SF296">
    <property type="entry name" value="MEIOTIC P26, ISOFORM F"/>
    <property type="match status" value="1"/>
</dbReference>
<dbReference type="Gene3D" id="3.30.160.60">
    <property type="entry name" value="Classic Zinc Finger"/>
    <property type="match status" value="1"/>
</dbReference>
<dbReference type="SMART" id="SM00557">
    <property type="entry name" value="IG_FLMN"/>
    <property type="match status" value="1"/>
</dbReference>
<protein>
    <submittedName>
        <fullName evidence="14">Uncharacterized protein</fullName>
    </submittedName>
</protein>
<dbReference type="Gene3D" id="2.60.40.10">
    <property type="entry name" value="Immunoglobulins"/>
    <property type="match status" value="1"/>
</dbReference>
<evidence type="ECO:0000256" key="8">
    <source>
        <dbReference type="PROSITE-ProRule" id="PRU00087"/>
    </source>
</evidence>
<evidence type="ECO:0000256" key="3">
    <source>
        <dbReference type="ARBA" id="ARBA00022723"/>
    </source>
</evidence>
<dbReference type="PROSITE" id="PS50089">
    <property type="entry name" value="ZF_RING_2"/>
    <property type="match status" value="1"/>
</dbReference>
<dbReference type="PROSITE" id="PS50119">
    <property type="entry name" value="ZF_BBOX"/>
    <property type="match status" value="2"/>
</dbReference>
<evidence type="ECO:0000259" key="13">
    <source>
        <dbReference type="PROSITE" id="PS50119"/>
    </source>
</evidence>
<dbReference type="Pfam" id="PF01436">
    <property type="entry name" value="NHL"/>
    <property type="match status" value="1"/>
</dbReference>
<feature type="compositionally biased region" description="Basic residues" evidence="11">
    <location>
        <begin position="13"/>
        <end position="33"/>
    </location>
</feature>
<dbReference type="OrthoDB" id="342730at2759"/>
<dbReference type="InterPro" id="IPR001258">
    <property type="entry name" value="NHL_repeat"/>
</dbReference>
<dbReference type="SUPFAM" id="SSF101898">
    <property type="entry name" value="NHL repeat"/>
    <property type="match status" value="1"/>
</dbReference>
<dbReference type="Gene3D" id="2.120.10.30">
    <property type="entry name" value="TolB, C-terminal domain"/>
    <property type="match status" value="1"/>
</dbReference>
<keyword evidence="3" id="KW-0479">Metal-binding</keyword>
<dbReference type="SUPFAM" id="SSF81296">
    <property type="entry name" value="E set domains"/>
    <property type="match status" value="1"/>
</dbReference>
<feature type="domain" description="B box-type" evidence="13">
    <location>
        <begin position="251"/>
        <end position="291"/>
    </location>
</feature>
<dbReference type="InterPro" id="IPR017907">
    <property type="entry name" value="Znf_RING_CS"/>
</dbReference>
<dbReference type="InterPro" id="IPR000315">
    <property type="entry name" value="Znf_B-box"/>
</dbReference>
<evidence type="ECO:0000256" key="9">
    <source>
        <dbReference type="PROSITE-ProRule" id="PRU00504"/>
    </source>
</evidence>
<evidence type="ECO:0000256" key="10">
    <source>
        <dbReference type="SAM" id="Coils"/>
    </source>
</evidence>
<name>A0A1X7UGF8_AMPQE</name>
<dbReference type="InParanoid" id="A0A1X7UGF8"/>
<accession>A0A1X7UGF8</accession>
<keyword evidence="6" id="KW-0862">Zinc</keyword>
<dbReference type="Gene3D" id="4.10.830.40">
    <property type="match status" value="1"/>
</dbReference>
<feature type="domain" description="RING-type" evidence="12">
    <location>
        <begin position="109"/>
        <end position="153"/>
    </location>
</feature>
<dbReference type="InterPro" id="IPR013783">
    <property type="entry name" value="Ig-like_fold"/>
</dbReference>
<sequence>MDREKSGKQQAKAWRKGKGKRSSARIGRKRKSVVPKEVTSRVTSPSEWVSSQSVPNGWIVVQHDNDEELKLCQIVCLVCQNIPDVSPLVVSRSLIKMAENTSPAITMTCEVCSEYYTDPLMLPCLHSFCKKCLIKAKEKQGSADTSLKCPTCDTSVNLPDGKIEGLTQNLWFEHKSKEASIKRKIVSKEVTSCDKCIVDDSSDPAVVYCCDCGQFLCDLCKKVHKRSRKEASHKLIDLETKESIELPTVKHEAIYCIQHSEKLTYYCKDCDELVCQICLNIHHKSHNYNYYIDEGDTARKALKESVASCDGVIPPVTEAIANGEKMLEQIATRKEEMRQEMKETFEKLKAALDKRCNDLLMETEEIAGTRRNSVEKQLDRFRKLVKQVSHGRHLALSVSERTDPGEVLSVKKLITNQLEECIEESKKLPLEIEDKKVVLARLDILTLSKEINEFGSVSEVYIDPAAYCIDSGLTIPLATVKKERKFKVALPAGIDKAASYLKGSFIKSDGSKEESRVVIVNDNNTAIVSCTPQSIGQYELSVTIRGHHIKGSPYQLSVKASRDYTTLTNQRSFNVRNETRGVAVHTSGEVFASNCNDGFVQVFSEDGTAVRKIGSKGNGNGEFEYPWGLLLVGDRLYVSDNNLSRVQYFSATTGQYIGQFGSEGNGNGQFSRPFGMSTDGKGNILVADYSNYRVQVFKEDGTFVQVIQCDGTASDVAVDNEGKIHITISDQHHVQVFSPDGKTHLNTYNNPAGNFKYPNGIAIDDEGYIFVSDYNGGTSHLHVLSPDRKQVKLISGLSNPWGGALDKDGCIYVAEYNKKRIMKY</sequence>
<dbReference type="PROSITE" id="PS51125">
    <property type="entry name" value="NHL"/>
    <property type="match status" value="1"/>
</dbReference>
<dbReference type="SMART" id="SM00184">
    <property type="entry name" value="RING"/>
    <property type="match status" value="1"/>
</dbReference>
<dbReference type="Gene3D" id="2.40.10.500">
    <property type="match status" value="1"/>
</dbReference>
<dbReference type="InterPro" id="IPR017868">
    <property type="entry name" value="Filamin/ABP280_repeat-like"/>
</dbReference>
<evidence type="ECO:0000259" key="12">
    <source>
        <dbReference type="PROSITE" id="PS50089"/>
    </source>
</evidence>
<dbReference type="SUPFAM" id="SSF57845">
    <property type="entry name" value="B-box zinc-binding domain"/>
    <property type="match status" value="1"/>
</dbReference>
<dbReference type="Gene3D" id="3.30.40.10">
    <property type="entry name" value="Zinc/RING finger domain, C3HC4 (zinc finger)"/>
    <property type="match status" value="1"/>
</dbReference>
<feature type="repeat" description="NHL" evidence="9">
    <location>
        <begin position="657"/>
        <end position="700"/>
    </location>
</feature>
<reference evidence="14" key="1">
    <citation type="submission" date="2017-05" db="UniProtKB">
        <authorList>
            <consortium name="EnsemblMetazoa"/>
        </authorList>
    </citation>
    <scope>IDENTIFICATION</scope>
</reference>
<proteinExistence type="inferred from homology"/>
<feature type="domain" description="B box-type" evidence="13">
    <location>
        <begin position="188"/>
        <end position="238"/>
    </location>
</feature>
<dbReference type="GO" id="GO:0061630">
    <property type="term" value="F:ubiquitin protein ligase activity"/>
    <property type="evidence" value="ECO:0007669"/>
    <property type="project" value="TreeGrafter"/>
</dbReference>
<evidence type="ECO:0000256" key="6">
    <source>
        <dbReference type="ARBA" id="ARBA00022833"/>
    </source>
</evidence>
<dbReference type="PROSITE" id="PS00518">
    <property type="entry name" value="ZF_RING_1"/>
    <property type="match status" value="1"/>
</dbReference>
<dbReference type="InterPro" id="IPR013083">
    <property type="entry name" value="Znf_RING/FYVE/PHD"/>
</dbReference>
<dbReference type="PROSITE" id="PS50194">
    <property type="entry name" value="FILAMIN_REPEAT"/>
    <property type="match status" value="1"/>
</dbReference>
<dbReference type="InterPro" id="IPR047153">
    <property type="entry name" value="TRIM45/56/19-like"/>
</dbReference>
<dbReference type="InterPro" id="IPR014756">
    <property type="entry name" value="Ig_E-set"/>
</dbReference>
<evidence type="ECO:0000256" key="2">
    <source>
        <dbReference type="ARBA" id="ARBA00022553"/>
    </source>
</evidence>
<evidence type="ECO:0000256" key="11">
    <source>
        <dbReference type="SAM" id="MobiDB-lite"/>
    </source>
</evidence>
<dbReference type="eggNOG" id="KOG2177">
    <property type="taxonomic scope" value="Eukaryota"/>
</dbReference>
<evidence type="ECO:0000256" key="1">
    <source>
        <dbReference type="ARBA" id="ARBA00008518"/>
    </source>
</evidence>
<keyword evidence="4" id="KW-0677">Repeat</keyword>
<dbReference type="InterPro" id="IPR001298">
    <property type="entry name" value="Filamin/ABP280_rpt"/>
</dbReference>
<evidence type="ECO:0000256" key="5">
    <source>
        <dbReference type="ARBA" id="ARBA00022771"/>
    </source>
</evidence>
<dbReference type="Pfam" id="PF00643">
    <property type="entry name" value="zf-B_box"/>
    <property type="match status" value="1"/>
</dbReference>
<dbReference type="FunCoup" id="A0A1X7UGF8">
    <property type="interactions" value="143"/>
</dbReference>
<keyword evidence="10" id="KW-0175">Coiled coil</keyword>
<feature type="region of interest" description="Disordered" evidence="11">
    <location>
        <begin position="1"/>
        <end position="39"/>
    </location>
</feature>
<dbReference type="CDD" id="cd05819">
    <property type="entry name" value="NHL"/>
    <property type="match status" value="1"/>
</dbReference>
<keyword evidence="2" id="KW-0597">Phosphoprotein</keyword>
<dbReference type="Pfam" id="PF13445">
    <property type="entry name" value="zf-RING_UBOX"/>
    <property type="match status" value="1"/>
</dbReference>
<dbReference type="InterPro" id="IPR011042">
    <property type="entry name" value="6-blade_b-propeller_TolB-like"/>
</dbReference>